<feature type="region of interest" description="Disordered" evidence="1">
    <location>
        <begin position="1"/>
        <end position="20"/>
    </location>
</feature>
<feature type="region of interest" description="Disordered" evidence="1">
    <location>
        <begin position="558"/>
        <end position="602"/>
    </location>
</feature>
<comment type="caution">
    <text evidence="2">The sequence shown here is derived from an EMBL/GenBank/DDBJ whole genome shotgun (WGS) entry which is preliminary data.</text>
</comment>
<dbReference type="Proteomes" id="UP000076481">
    <property type="component" value="Unassembled WGS sequence"/>
</dbReference>
<evidence type="ECO:0000313" key="3">
    <source>
        <dbReference type="Proteomes" id="UP000076481"/>
    </source>
</evidence>
<name>A0A165MD17_PELLU</name>
<evidence type="ECO:0000256" key="1">
    <source>
        <dbReference type="SAM" id="MobiDB-lite"/>
    </source>
</evidence>
<evidence type="ECO:0008006" key="4">
    <source>
        <dbReference type="Google" id="ProtNLM"/>
    </source>
</evidence>
<organism evidence="2 3">
    <name type="scientific">Pelodictyon luteolum</name>
    <dbReference type="NCBI Taxonomy" id="1100"/>
    <lineage>
        <taxon>Bacteria</taxon>
        <taxon>Pseudomonadati</taxon>
        <taxon>Chlorobiota</taxon>
        <taxon>Chlorobiia</taxon>
        <taxon>Chlorobiales</taxon>
        <taxon>Chlorobiaceae</taxon>
        <taxon>Chlorobium/Pelodictyon group</taxon>
        <taxon>Pelodictyon</taxon>
    </lineage>
</organism>
<accession>A0A165MD17</accession>
<proteinExistence type="predicted"/>
<sequence>MGQTGTSNVHHVHHVHQSGADAQEIERCVSVVEEVIRRGKDEPALYAGEAFQAAWQCISENSPEQRFRLRVKIKQHKPSGIPLNEIDRFGSRTDGDEALCTADALVALATRTGELFFDETTRDGFVDVGIETMKVRSTRFADWLSYHYFHESCGSSASDSALKQACGTLSGICQHEGKPERVFLRAGRHAKSGGYYLHGIGEQWRVAEVTGRGWRLLDVAPVKFWISGSAAPFPEPVRGGDIGRLWELVNIPEEERLLVLAWILEAWRPDTPFPALELCGVQGSAKSNTEKRIRSLVDASSAPLRAAPKTVEDAFVAAANNWVVALDNVSHLTPGLQDAFCIMATDGAYAGRTLFTNSDETVITIKRPVLLSGINNIVTAQDLISRTVHIELPVIAGRRRLESELNAAFNEAWPEIFGGLLDLFVSTLAMLPKTELPADALRMADFNHLGEAMAQSLGYEPRVFTVLYHGNYQESIQRAMESSPVALAVVQMSEDAPYERVFDGTYKELLEKLLPFRSDSEGWPKSEKGLANALKRQIPALQEVGVILIPETGAKQSKKGRRITIRKSERGEHSEHGNVRKAAGEKIEPAAGGFVDHDAGPF</sequence>
<dbReference type="AlphaFoldDB" id="A0A165MD17"/>
<gene>
    <name evidence="2" type="ORF">A3K90_02930</name>
</gene>
<protein>
    <recommendedName>
        <fullName evidence="4">ATP-binding protein</fullName>
    </recommendedName>
</protein>
<evidence type="ECO:0000313" key="2">
    <source>
        <dbReference type="EMBL" id="KZK75100.1"/>
    </source>
</evidence>
<dbReference type="EMBL" id="LVWG01000011">
    <property type="protein sequence ID" value="KZK75100.1"/>
    <property type="molecule type" value="Genomic_DNA"/>
</dbReference>
<reference evidence="2 3" key="1">
    <citation type="submission" date="2016-03" db="EMBL/GenBank/DDBJ databases">
        <title>Speciation and ecological success in dimly lit waters: horizontal gene transfer in a green sulfur bacteria bloom unveiled by metagenomic assembly.</title>
        <authorList>
            <person name="Llorens-Mares T."/>
            <person name="Liu Z."/>
            <person name="Allen L.Z."/>
            <person name="Rusch D.B."/>
            <person name="Craig M.T."/>
            <person name="Dupont C.L."/>
            <person name="Bryant D.A."/>
            <person name="Casamayor E.O."/>
        </authorList>
    </citation>
    <scope>NUCLEOTIDE SEQUENCE [LARGE SCALE GENOMIC DNA]</scope>
    <source>
        <strain evidence="2">CIII</strain>
    </source>
</reference>
<feature type="compositionally biased region" description="Basic and acidic residues" evidence="1">
    <location>
        <begin position="566"/>
        <end position="588"/>
    </location>
</feature>